<name>A0A5E4AIG2_MARMO</name>
<gene>
    <name evidence="1" type="ORF">MONAX_5E047009</name>
</gene>
<dbReference type="Proteomes" id="UP000335636">
    <property type="component" value="Unassembled WGS sequence"/>
</dbReference>
<dbReference type="EMBL" id="CABDUW010000074">
    <property type="protein sequence ID" value="VTJ57068.1"/>
    <property type="molecule type" value="Genomic_DNA"/>
</dbReference>
<keyword evidence="2" id="KW-1185">Reference proteome</keyword>
<reference evidence="1" key="1">
    <citation type="submission" date="2019-04" db="EMBL/GenBank/DDBJ databases">
        <authorList>
            <person name="Alioto T."/>
            <person name="Alioto T."/>
        </authorList>
    </citation>
    <scope>NUCLEOTIDE SEQUENCE [LARGE SCALE GENOMIC DNA]</scope>
</reference>
<comment type="caution">
    <text evidence="1">The sequence shown here is derived from an EMBL/GenBank/DDBJ whole genome shotgun (WGS) entry which is preliminary data.</text>
</comment>
<evidence type="ECO:0000313" key="1">
    <source>
        <dbReference type="EMBL" id="VTJ57068.1"/>
    </source>
</evidence>
<organism evidence="1 2">
    <name type="scientific">Marmota monax</name>
    <name type="common">Woodchuck</name>
    <dbReference type="NCBI Taxonomy" id="9995"/>
    <lineage>
        <taxon>Eukaryota</taxon>
        <taxon>Metazoa</taxon>
        <taxon>Chordata</taxon>
        <taxon>Craniata</taxon>
        <taxon>Vertebrata</taxon>
        <taxon>Euteleostomi</taxon>
        <taxon>Mammalia</taxon>
        <taxon>Eutheria</taxon>
        <taxon>Euarchontoglires</taxon>
        <taxon>Glires</taxon>
        <taxon>Rodentia</taxon>
        <taxon>Sciuromorpha</taxon>
        <taxon>Sciuridae</taxon>
        <taxon>Xerinae</taxon>
        <taxon>Marmotini</taxon>
        <taxon>Marmota</taxon>
    </lineage>
</organism>
<proteinExistence type="predicted"/>
<sequence>MPKRTKLLAQQPLPVHQPHSLVSEGFTVKAMMKNSVVSDLPQLNALAPWQGTRRCR</sequence>
<feature type="non-terminal residue" evidence="1">
    <location>
        <position position="56"/>
    </location>
</feature>
<dbReference type="AlphaFoldDB" id="A0A5E4AIG2"/>
<evidence type="ECO:0000313" key="2">
    <source>
        <dbReference type="Proteomes" id="UP000335636"/>
    </source>
</evidence>
<accession>A0A5E4AIG2</accession>
<protein>
    <submittedName>
        <fullName evidence="1">Uncharacterized protein</fullName>
    </submittedName>
</protein>